<feature type="domain" description="Nudix hydrolase" evidence="2">
    <location>
        <begin position="1"/>
        <end position="132"/>
    </location>
</feature>
<dbReference type="Proteomes" id="UP000190389">
    <property type="component" value="Unassembled WGS sequence"/>
</dbReference>
<dbReference type="InterPro" id="IPR051325">
    <property type="entry name" value="Nudix_hydrolase_domain"/>
</dbReference>
<dbReference type="InterPro" id="IPR015797">
    <property type="entry name" value="NUDIX_hydrolase-like_dom_sf"/>
</dbReference>
<keyword evidence="1" id="KW-0378">Hydrolase</keyword>
<sequence>MLEKSCGAIIFRKFRFQTKVLLVKQLNNIWIFPKGHIEGNETPVETAHREVMEETKIKNFHIIPDIKYVDNYVITSTGNDKEVTYFLAYTHDNEVPKHVSGESKKAKYFSIKRAYKIIKNQAPREFLLDAYEKYQNLNISTHK</sequence>
<dbReference type="AlphaFoldDB" id="A0A1T4KJ83"/>
<dbReference type="PANTHER" id="PTHR21340">
    <property type="entry name" value="DIADENOSINE 5,5-P1,P4-TETRAPHOSPHATE PYROPHOSPHOHYDROLASE MUTT"/>
    <property type="match status" value="1"/>
</dbReference>
<dbReference type="GO" id="GO:0006167">
    <property type="term" value="P:AMP biosynthetic process"/>
    <property type="evidence" value="ECO:0007669"/>
    <property type="project" value="TreeGrafter"/>
</dbReference>
<evidence type="ECO:0000259" key="2">
    <source>
        <dbReference type="PROSITE" id="PS51462"/>
    </source>
</evidence>
<dbReference type="Gene3D" id="3.90.79.10">
    <property type="entry name" value="Nucleoside Triphosphate Pyrophosphohydrolase"/>
    <property type="match status" value="1"/>
</dbReference>
<dbReference type="GO" id="GO:0004081">
    <property type="term" value="F:bis(5'-nucleosyl)-tetraphosphatase (asymmetrical) activity"/>
    <property type="evidence" value="ECO:0007669"/>
    <property type="project" value="TreeGrafter"/>
</dbReference>
<dbReference type="OrthoDB" id="9816289at2"/>
<dbReference type="Pfam" id="PF00293">
    <property type="entry name" value="NUDIX"/>
    <property type="match status" value="1"/>
</dbReference>
<dbReference type="EMBL" id="FUXF01000003">
    <property type="protein sequence ID" value="SJZ42460.1"/>
    <property type="molecule type" value="Genomic_DNA"/>
</dbReference>
<organism evidence="3 4">
    <name type="scientific">Mycoplasmopsis verecunda</name>
    <dbReference type="NCBI Taxonomy" id="171291"/>
    <lineage>
        <taxon>Bacteria</taxon>
        <taxon>Bacillati</taxon>
        <taxon>Mycoplasmatota</taxon>
        <taxon>Mycoplasmoidales</taxon>
        <taxon>Metamycoplasmataceae</taxon>
        <taxon>Mycoplasmopsis</taxon>
    </lineage>
</organism>
<dbReference type="GO" id="GO:0006754">
    <property type="term" value="P:ATP biosynthetic process"/>
    <property type="evidence" value="ECO:0007669"/>
    <property type="project" value="TreeGrafter"/>
</dbReference>
<reference evidence="4" key="1">
    <citation type="submission" date="2017-02" db="EMBL/GenBank/DDBJ databases">
        <authorList>
            <person name="Varghese N."/>
            <person name="Submissions S."/>
        </authorList>
    </citation>
    <scope>NUCLEOTIDE SEQUENCE [LARGE SCALE GENOMIC DNA]</scope>
    <source>
        <strain evidence="4">ATCC 27862</strain>
    </source>
</reference>
<dbReference type="STRING" id="171291.SAMN02745154_00063"/>
<dbReference type="PROSITE" id="PS51462">
    <property type="entry name" value="NUDIX"/>
    <property type="match status" value="1"/>
</dbReference>
<evidence type="ECO:0000313" key="3">
    <source>
        <dbReference type="EMBL" id="SJZ42460.1"/>
    </source>
</evidence>
<dbReference type="RefSeq" id="WP_078746814.1">
    <property type="nucleotide sequence ID" value="NZ_CP137850.1"/>
</dbReference>
<dbReference type="PANTHER" id="PTHR21340:SF0">
    <property type="entry name" value="BIS(5'-NUCLEOSYL)-TETRAPHOSPHATASE [ASYMMETRICAL]"/>
    <property type="match status" value="1"/>
</dbReference>
<dbReference type="SUPFAM" id="SSF55811">
    <property type="entry name" value="Nudix"/>
    <property type="match status" value="1"/>
</dbReference>
<keyword evidence="4" id="KW-1185">Reference proteome</keyword>
<gene>
    <name evidence="3" type="ORF">SAMN02745154_00063</name>
</gene>
<evidence type="ECO:0000313" key="4">
    <source>
        <dbReference type="Proteomes" id="UP000190389"/>
    </source>
</evidence>
<accession>A0A1T4KJ83</accession>
<proteinExistence type="predicted"/>
<evidence type="ECO:0000256" key="1">
    <source>
        <dbReference type="ARBA" id="ARBA00022801"/>
    </source>
</evidence>
<name>A0A1T4KJ83_9BACT</name>
<protein>
    <submittedName>
        <fullName evidence="3">NUDIX domain-containing protein</fullName>
    </submittedName>
</protein>
<dbReference type="InterPro" id="IPR000086">
    <property type="entry name" value="NUDIX_hydrolase_dom"/>
</dbReference>